<reference evidence="1" key="1">
    <citation type="journal article" date="2023" name="Insect Mol. Biol.">
        <title>Genome sequencing provides insights into the evolution of gene families encoding plant cell wall-degrading enzymes in longhorned beetles.</title>
        <authorList>
            <person name="Shin N.R."/>
            <person name="Okamura Y."/>
            <person name="Kirsch R."/>
            <person name="Pauchet Y."/>
        </authorList>
    </citation>
    <scope>NUCLEOTIDE SEQUENCE</scope>
    <source>
        <strain evidence="1">AMC_N1</strain>
    </source>
</reference>
<accession>A0AAV8X8M0</accession>
<comment type="caution">
    <text evidence="1">The sequence shown here is derived from an EMBL/GenBank/DDBJ whole genome shotgun (WGS) entry which is preliminary data.</text>
</comment>
<dbReference type="AlphaFoldDB" id="A0AAV8X8M0"/>
<proteinExistence type="predicted"/>
<dbReference type="EMBL" id="JAPWTK010000952">
    <property type="protein sequence ID" value="KAJ8934986.1"/>
    <property type="molecule type" value="Genomic_DNA"/>
</dbReference>
<name>A0AAV8X8M0_9CUCU</name>
<dbReference type="Proteomes" id="UP001162162">
    <property type="component" value="Unassembled WGS sequence"/>
</dbReference>
<protein>
    <submittedName>
        <fullName evidence="1">Uncharacterized protein</fullName>
    </submittedName>
</protein>
<evidence type="ECO:0000313" key="1">
    <source>
        <dbReference type="EMBL" id="KAJ8934986.1"/>
    </source>
</evidence>
<evidence type="ECO:0000313" key="2">
    <source>
        <dbReference type="Proteomes" id="UP001162162"/>
    </source>
</evidence>
<keyword evidence="2" id="KW-1185">Reference proteome</keyword>
<organism evidence="1 2">
    <name type="scientific">Aromia moschata</name>
    <dbReference type="NCBI Taxonomy" id="1265417"/>
    <lineage>
        <taxon>Eukaryota</taxon>
        <taxon>Metazoa</taxon>
        <taxon>Ecdysozoa</taxon>
        <taxon>Arthropoda</taxon>
        <taxon>Hexapoda</taxon>
        <taxon>Insecta</taxon>
        <taxon>Pterygota</taxon>
        <taxon>Neoptera</taxon>
        <taxon>Endopterygota</taxon>
        <taxon>Coleoptera</taxon>
        <taxon>Polyphaga</taxon>
        <taxon>Cucujiformia</taxon>
        <taxon>Chrysomeloidea</taxon>
        <taxon>Cerambycidae</taxon>
        <taxon>Cerambycinae</taxon>
        <taxon>Callichromatini</taxon>
        <taxon>Aromia</taxon>
    </lineage>
</organism>
<gene>
    <name evidence="1" type="ORF">NQ318_014153</name>
</gene>
<sequence length="70" mass="8076">MLRSRCNWIFVHGKKTLLKCGLVANETCGWTVEGRVPTQNSTIDCDIDKWQLDVLGIEEPTERKTKMERP</sequence>